<keyword evidence="2" id="KW-1185">Reference proteome</keyword>
<evidence type="ECO:0000313" key="2">
    <source>
        <dbReference type="Proteomes" id="UP001178662"/>
    </source>
</evidence>
<name>A0AA95EXS2_9BACL</name>
<evidence type="ECO:0000313" key="1">
    <source>
        <dbReference type="EMBL" id="WEK54722.1"/>
    </source>
</evidence>
<dbReference type="EMBL" id="CP119317">
    <property type="protein sequence ID" value="WEK54722.1"/>
    <property type="molecule type" value="Genomic_DNA"/>
</dbReference>
<dbReference type="SUPFAM" id="SSF55729">
    <property type="entry name" value="Acyl-CoA N-acyltransferases (Nat)"/>
    <property type="match status" value="1"/>
</dbReference>
<accession>A0AA95EXS2</accession>
<protein>
    <submittedName>
        <fullName evidence="1">Uncharacterized protein</fullName>
    </submittedName>
</protein>
<organism evidence="1 2">
    <name type="scientific">Candidatus Cohnella colombiensis</name>
    <dbReference type="NCBI Taxonomy" id="3121368"/>
    <lineage>
        <taxon>Bacteria</taxon>
        <taxon>Bacillati</taxon>
        <taxon>Bacillota</taxon>
        <taxon>Bacilli</taxon>
        <taxon>Bacillales</taxon>
        <taxon>Paenibacillaceae</taxon>
        <taxon>Cohnella</taxon>
    </lineage>
</organism>
<dbReference type="AlphaFoldDB" id="A0AA95EXS2"/>
<sequence length="170" mass="19683">MQAYFSICATASSQQKYIDFLLSHYNSLNLPYSFPVALSYISSPVLMYRESILIYDEDDEIAGAIGYIHGTGENNYSDIHIVQVQIIYLLPKYRKTSLFVHSVQFLTQHLLQIETTVTELRFWSLESSLWNKLGTATHVQDIPQGKLVHYSTPLTTLHEKVHQYSHEIYY</sequence>
<gene>
    <name evidence="1" type="ORF">P0Y55_01185</name>
</gene>
<reference evidence="1" key="1">
    <citation type="submission" date="2023-03" db="EMBL/GenBank/DDBJ databases">
        <title>Andean soil-derived lignocellulolytic bacterial consortium as a source of novel taxa and putative plastic-active enzymes.</title>
        <authorList>
            <person name="Diaz-Garcia L."/>
            <person name="Chuvochina M."/>
            <person name="Feuerriegel G."/>
            <person name="Bunk B."/>
            <person name="Sproer C."/>
            <person name="Streit W.R."/>
            <person name="Rodriguez L.M."/>
            <person name="Overmann J."/>
            <person name="Jimenez D.J."/>
        </authorList>
    </citation>
    <scope>NUCLEOTIDE SEQUENCE</scope>
    <source>
        <strain evidence="1">MAG 2441</strain>
    </source>
</reference>
<proteinExistence type="predicted"/>
<dbReference type="InterPro" id="IPR016181">
    <property type="entry name" value="Acyl_CoA_acyltransferase"/>
</dbReference>
<dbReference type="Proteomes" id="UP001178662">
    <property type="component" value="Chromosome"/>
</dbReference>